<evidence type="ECO:0000313" key="2">
    <source>
        <dbReference type="Proteomes" id="UP001220964"/>
    </source>
</evidence>
<comment type="caution">
    <text evidence="1">The sequence shown here is derived from an EMBL/GenBank/DDBJ whole genome shotgun (WGS) entry which is preliminary data.</text>
</comment>
<name>A0AAE3NQC1_9RHOB</name>
<dbReference type="EMBL" id="JARGYC010000009">
    <property type="protein sequence ID" value="MDF0600146.1"/>
    <property type="molecule type" value="Genomic_DNA"/>
</dbReference>
<reference evidence="1" key="1">
    <citation type="submission" date="2023-03" db="EMBL/GenBank/DDBJ databases">
        <title>Multiphase analysis and comparison of six strains from genera Psychromarinibacter, Lutimaribacter, and Maritimibacter, including a novel species: Psychromarinibacter sediminicola sp. nov.</title>
        <authorList>
            <person name="Wang Y.-H."/>
            <person name="Ye M.-Q."/>
            <person name="Du Z.-J."/>
        </authorList>
    </citation>
    <scope>NUCLEOTIDE SEQUENCE</scope>
    <source>
        <strain evidence="1">C21-152</strain>
    </source>
</reference>
<dbReference type="AlphaFoldDB" id="A0AAE3NQC1"/>
<gene>
    <name evidence="1" type="ORF">P1J78_05330</name>
</gene>
<sequence length="42" mass="4467">MKPWARSALAVFPPARGASIIDGVDLPGPFMMQSLITAEARP</sequence>
<dbReference type="Proteomes" id="UP001220964">
    <property type="component" value="Unassembled WGS sequence"/>
</dbReference>
<protein>
    <submittedName>
        <fullName evidence="1">Uncharacterized protein</fullName>
    </submittedName>
</protein>
<keyword evidence="2" id="KW-1185">Reference proteome</keyword>
<accession>A0AAE3NQC1</accession>
<organism evidence="1 2">
    <name type="scientific">Psychromarinibacter sediminicola</name>
    <dbReference type="NCBI Taxonomy" id="3033385"/>
    <lineage>
        <taxon>Bacteria</taxon>
        <taxon>Pseudomonadati</taxon>
        <taxon>Pseudomonadota</taxon>
        <taxon>Alphaproteobacteria</taxon>
        <taxon>Rhodobacterales</taxon>
        <taxon>Paracoccaceae</taxon>
        <taxon>Psychromarinibacter</taxon>
    </lineage>
</organism>
<dbReference type="RefSeq" id="WP_275566287.1">
    <property type="nucleotide sequence ID" value="NZ_JARGYC010000009.1"/>
</dbReference>
<evidence type="ECO:0000313" key="1">
    <source>
        <dbReference type="EMBL" id="MDF0600146.1"/>
    </source>
</evidence>
<proteinExistence type="predicted"/>